<name>A0A369JDF6_HYPMA</name>
<accession>A0A369JDF6</accession>
<gene>
    <name evidence="1" type="ORF">Hypma_001623</name>
</gene>
<dbReference type="InParanoid" id="A0A369JDF6"/>
<keyword evidence="2" id="KW-1185">Reference proteome</keyword>
<organism evidence="1 2">
    <name type="scientific">Hypsizygus marmoreus</name>
    <name type="common">White beech mushroom</name>
    <name type="synonym">Agaricus marmoreus</name>
    <dbReference type="NCBI Taxonomy" id="39966"/>
    <lineage>
        <taxon>Eukaryota</taxon>
        <taxon>Fungi</taxon>
        <taxon>Dikarya</taxon>
        <taxon>Basidiomycota</taxon>
        <taxon>Agaricomycotina</taxon>
        <taxon>Agaricomycetes</taxon>
        <taxon>Agaricomycetidae</taxon>
        <taxon>Agaricales</taxon>
        <taxon>Tricholomatineae</taxon>
        <taxon>Lyophyllaceae</taxon>
        <taxon>Hypsizygus</taxon>
    </lineage>
</organism>
<evidence type="ECO:0000313" key="1">
    <source>
        <dbReference type="EMBL" id="RDB17464.1"/>
    </source>
</evidence>
<protein>
    <submittedName>
        <fullName evidence="1">Uncharacterized protein</fullName>
    </submittedName>
</protein>
<dbReference type="AlphaFoldDB" id="A0A369JDF6"/>
<evidence type="ECO:0000313" key="2">
    <source>
        <dbReference type="Proteomes" id="UP000076154"/>
    </source>
</evidence>
<sequence>MAKGFAFRGAKVCVTGRGQEVLDAAVTEHPSSGLLVA</sequence>
<proteinExistence type="predicted"/>
<comment type="caution">
    <text evidence="1">The sequence shown here is derived from an EMBL/GenBank/DDBJ whole genome shotgun (WGS) entry which is preliminary data.</text>
</comment>
<dbReference type="EMBL" id="LUEZ02000112">
    <property type="protein sequence ID" value="RDB17464.1"/>
    <property type="molecule type" value="Genomic_DNA"/>
</dbReference>
<dbReference type="Proteomes" id="UP000076154">
    <property type="component" value="Unassembled WGS sequence"/>
</dbReference>
<reference evidence="1" key="1">
    <citation type="submission" date="2018-04" db="EMBL/GenBank/DDBJ databases">
        <title>Whole genome sequencing of Hypsizygus marmoreus.</title>
        <authorList>
            <person name="Choi I.-G."/>
            <person name="Min B."/>
            <person name="Kim J.-G."/>
            <person name="Kim S."/>
            <person name="Oh Y.-L."/>
            <person name="Kong W.-S."/>
            <person name="Park H."/>
            <person name="Jeong J."/>
            <person name="Song E.-S."/>
        </authorList>
    </citation>
    <scope>NUCLEOTIDE SEQUENCE [LARGE SCALE GENOMIC DNA]</scope>
    <source>
        <strain evidence="1">51987-8</strain>
    </source>
</reference>